<dbReference type="Pfam" id="PF00285">
    <property type="entry name" value="Citrate_synt"/>
    <property type="match status" value="1"/>
</dbReference>
<feature type="compositionally biased region" description="Gly residues" evidence="6">
    <location>
        <begin position="61"/>
        <end position="70"/>
    </location>
</feature>
<comment type="similarity">
    <text evidence="2 5">Belongs to the citrate synthase family.</text>
</comment>
<comment type="caution">
    <text evidence="8">The sequence shown here is derived from an EMBL/GenBank/DDBJ whole genome shotgun (WGS) entry which is preliminary data.</text>
</comment>
<dbReference type="InterPro" id="IPR016143">
    <property type="entry name" value="Citrate_synth-like_sm_a-sub"/>
</dbReference>
<dbReference type="SUPFAM" id="SSF46955">
    <property type="entry name" value="Putative DNA-binding domain"/>
    <property type="match status" value="1"/>
</dbReference>
<evidence type="ECO:0000256" key="3">
    <source>
        <dbReference type="ARBA" id="ARBA00012972"/>
    </source>
</evidence>
<keyword evidence="4 5" id="KW-0808">Transferase</keyword>
<dbReference type="InterPro" id="IPR016142">
    <property type="entry name" value="Citrate_synth-like_lrg_a-sub"/>
</dbReference>
<feature type="region of interest" description="Disordered" evidence="6">
    <location>
        <begin position="52"/>
        <end position="72"/>
    </location>
</feature>
<reference evidence="8 9" key="1">
    <citation type="submission" date="2020-07" db="EMBL/GenBank/DDBJ databases">
        <authorList>
            <person name="Li M."/>
        </authorList>
    </citation>
    <scope>NUCLEOTIDE SEQUENCE [LARGE SCALE GENOMIC DNA]</scope>
    <source>
        <strain evidence="8 9">DSM 23284</strain>
    </source>
</reference>
<dbReference type="InterPro" id="IPR041657">
    <property type="entry name" value="HTH_17"/>
</dbReference>
<name>A0A838XRN4_9HYPH</name>
<dbReference type="GO" id="GO:0005829">
    <property type="term" value="C:cytosol"/>
    <property type="evidence" value="ECO:0007669"/>
    <property type="project" value="TreeGrafter"/>
</dbReference>
<dbReference type="CDD" id="cd06102">
    <property type="entry name" value="citrate_synt_like_2"/>
    <property type="match status" value="1"/>
</dbReference>
<accession>A0A838XRN4</accession>
<dbReference type="UniPathway" id="UPA00223">
    <property type="reaction ID" value="UER00717"/>
</dbReference>
<dbReference type="PROSITE" id="PS00480">
    <property type="entry name" value="CITRATE_SYNTHASE"/>
    <property type="match status" value="1"/>
</dbReference>
<evidence type="ECO:0000313" key="9">
    <source>
        <dbReference type="Proteomes" id="UP000559404"/>
    </source>
</evidence>
<dbReference type="Pfam" id="PF12728">
    <property type="entry name" value="HTH_17"/>
    <property type="match status" value="1"/>
</dbReference>
<dbReference type="InterPro" id="IPR019810">
    <property type="entry name" value="Citrate_synthase_AS"/>
</dbReference>
<dbReference type="GO" id="GO:0006099">
    <property type="term" value="P:tricarboxylic acid cycle"/>
    <property type="evidence" value="ECO:0007669"/>
    <property type="project" value="UniProtKB-UniPathway"/>
</dbReference>
<dbReference type="EMBL" id="JACEON010000010">
    <property type="protein sequence ID" value="MBA4612417.1"/>
    <property type="molecule type" value="Genomic_DNA"/>
</dbReference>
<evidence type="ECO:0000256" key="5">
    <source>
        <dbReference type="RuleBase" id="RU003406"/>
    </source>
</evidence>
<evidence type="ECO:0000256" key="6">
    <source>
        <dbReference type="SAM" id="MobiDB-lite"/>
    </source>
</evidence>
<reference evidence="8 9" key="2">
    <citation type="submission" date="2020-08" db="EMBL/GenBank/DDBJ databases">
        <title>Stappia taiwanensis sp. nov., isolated from a coastal thermal spring.</title>
        <authorList>
            <person name="Kampfer P."/>
        </authorList>
    </citation>
    <scope>NUCLEOTIDE SEQUENCE [LARGE SCALE GENOMIC DNA]</scope>
    <source>
        <strain evidence="8 9">DSM 23284</strain>
    </source>
</reference>
<evidence type="ECO:0000256" key="4">
    <source>
        <dbReference type="ARBA" id="ARBA00022679"/>
    </source>
</evidence>
<evidence type="ECO:0000256" key="2">
    <source>
        <dbReference type="ARBA" id="ARBA00010566"/>
    </source>
</evidence>
<dbReference type="RefSeq" id="WP_181760603.1">
    <property type="nucleotide sequence ID" value="NZ_BMCR01000009.1"/>
</dbReference>
<dbReference type="Gene3D" id="1.10.580.10">
    <property type="entry name" value="Citrate Synthase, domain 1"/>
    <property type="match status" value="1"/>
</dbReference>
<dbReference type="GO" id="GO:0005975">
    <property type="term" value="P:carbohydrate metabolic process"/>
    <property type="evidence" value="ECO:0007669"/>
    <property type="project" value="TreeGrafter"/>
</dbReference>
<dbReference type="SUPFAM" id="SSF48256">
    <property type="entry name" value="Citrate synthase"/>
    <property type="match status" value="1"/>
</dbReference>
<dbReference type="InterPro" id="IPR036969">
    <property type="entry name" value="Citrate_synthase_sf"/>
</dbReference>
<dbReference type="PANTHER" id="PTHR11739:SF4">
    <property type="entry name" value="CITRATE SYNTHASE, PEROXISOMAL"/>
    <property type="match status" value="1"/>
</dbReference>
<comment type="pathway">
    <text evidence="1">Carbohydrate metabolism; tricarboxylic acid cycle; isocitrate from oxaloacetate: step 1/2.</text>
</comment>
<sequence>MDTPVYLSAPEAANELGIRQATLYAYVSRGLIRSVAGPGRSRRYHAEDVRLLRDRREGGEADGGGSGPGGPVLESALTLIDEAGPIYRGHAAVALAETASLERIATLLWDCATDPFARPAPDLPLVPPAGLRPLERVMTVLAAWPMVDPSAYGVSRPVLEQKGAALVRVGVAALLNRAPSTEPVHLQLASGWGVAPGPGAELIRAALVLSADHEFNTSAFAVRCAASTRAPLHAALGAGLGAFSGARHGASSERVEGWLDRIESEADIDSLMQERLYRGEDLPGFGHSIYTVPDPRAAVLLRKIVTAGLEHPLVPLLPKLTDTATRLFGQAPNIDFALAALRRVLGLPEYAGMSMFCAGRLVGWIAHALEQYQRPEQIRPRARYVGERPR</sequence>
<dbReference type="PANTHER" id="PTHR11739">
    <property type="entry name" value="CITRATE SYNTHASE"/>
    <property type="match status" value="1"/>
</dbReference>
<evidence type="ECO:0000313" key="8">
    <source>
        <dbReference type="EMBL" id="MBA4612417.1"/>
    </source>
</evidence>
<dbReference type="PRINTS" id="PR00143">
    <property type="entry name" value="CITRTSNTHASE"/>
</dbReference>
<dbReference type="EC" id="2.3.3.16" evidence="3"/>
<evidence type="ECO:0000256" key="1">
    <source>
        <dbReference type="ARBA" id="ARBA00004751"/>
    </source>
</evidence>
<feature type="domain" description="Helix-turn-helix" evidence="7">
    <location>
        <begin position="6"/>
        <end position="50"/>
    </location>
</feature>
<dbReference type="InterPro" id="IPR009061">
    <property type="entry name" value="DNA-bd_dom_put_sf"/>
</dbReference>
<dbReference type="InterPro" id="IPR002020">
    <property type="entry name" value="Citrate_synthase"/>
</dbReference>
<protein>
    <recommendedName>
        <fullName evidence="3">citrate synthase (unknown stereospecificity)</fullName>
        <ecNumber evidence="3">2.3.3.16</ecNumber>
    </recommendedName>
</protein>
<proteinExistence type="inferred from homology"/>
<dbReference type="Proteomes" id="UP000559404">
    <property type="component" value="Unassembled WGS sequence"/>
</dbReference>
<dbReference type="Gene3D" id="1.10.1660.10">
    <property type="match status" value="1"/>
</dbReference>
<dbReference type="AlphaFoldDB" id="A0A838XRN4"/>
<evidence type="ECO:0000259" key="7">
    <source>
        <dbReference type="Pfam" id="PF12728"/>
    </source>
</evidence>
<keyword evidence="9" id="KW-1185">Reference proteome</keyword>
<organism evidence="8 9">
    <name type="scientific">Stappia taiwanensis</name>
    <dbReference type="NCBI Taxonomy" id="992267"/>
    <lineage>
        <taxon>Bacteria</taxon>
        <taxon>Pseudomonadati</taxon>
        <taxon>Pseudomonadota</taxon>
        <taxon>Alphaproteobacteria</taxon>
        <taxon>Hyphomicrobiales</taxon>
        <taxon>Stappiaceae</taxon>
        <taxon>Stappia</taxon>
    </lineage>
</organism>
<gene>
    <name evidence="8" type="ORF">H1W37_12185</name>
</gene>
<dbReference type="Gene3D" id="1.10.230.10">
    <property type="entry name" value="Cytochrome P450-Terp, domain 2"/>
    <property type="match status" value="1"/>
</dbReference>
<dbReference type="GO" id="GO:0036440">
    <property type="term" value="F:citrate synthase activity"/>
    <property type="evidence" value="ECO:0007669"/>
    <property type="project" value="UniProtKB-EC"/>
</dbReference>